<feature type="coiled-coil region" evidence="1">
    <location>
        <begin position="198"/>
        <end position="228"/>
    </location>
</feature>
<name>A0A6J5RIU3_9CAUD</name>
<dbReference type="EMBL" id="LR797257">
    <property type="protein sequence ID" value="CAB4197430.1"/>
    <property type="molecule type" value="Genomic_DNA"/>
</dbReference>
<feature type="coiled-coil region" evidence="1">
    <location>
        <begin position="107"/>
        <end position="155"/>
    </location>
</feature>
<reference evidence="2" key="1">
    <citation type="submission" date="2020-05" db="EMBL/GenBank/DDBJ databases">
        <authorList>
            <person name="Chiriac C."/>
            <person name="Salcher M."/>
            <person name="Ghai R."/>
            <person name="Kavagutti S V."/>
        </authorList>
    </citation>
    <scope>NUCLEOTIDE SEQUENCE</scope>
</reference>
<organism evidence="2">
    <name type="scientific">uncultured Caudovirales phage</name>
    <dbReference type="NCBI Taxonomy" id="2100421"/>
    <lineage>
        <taxon>Viruses</taxon>
        <taxon>Duplodnaviria</taxon>
        <taxon>Heunggongvirae</taxon>
        <taxon>Uroviricota</taxon>
        <taxon>Caudoviricetes</taxon>
        <taxon>Peduoviridae</taxon>
        <taxon>Maltschvirus</taxon>
        <taxon>Maltschvirus maltsch</taxon>
    </lineage>
</organism>
<sequence>MKKNIEENIAVQISPTKNIEAFQEKSALETLMSLIAEGKVNIPGVENNADFLVKLQTEIHTPAKNIELENQLKHIETIKHEVEFSVKKTGTEKNQLAAQKDAFLKIINNFKEENDKTKAELEEQRLELEAKGKMLLQAQDEIAVKQQALETKEKLILENSDIDAKLESLAALKEDLRLESLKKLEEMREFKETKDQIKSELDDRAITLEARERELEEKEMLLAQQQLEKNTIDTETQYNLLENDNISPYGTYQDRMDLEEAWAIINEQKKIKDYDSFIKHTSSIKSVLNKLHSKLMPQLKAAESFNNFKSEITNRKNQLDRDSLYLKEYEEKTRNELRISRQEIDENKVQNHKLSKSIIEAKKELEKYNAEIDTKVLELVAIKQVHDGDVILDRYNEIKSIKDSMVNVDKEIGQKYNMMVSREKNLTNLKAQIYKTPEYIQKSDATTQAFDPEYEARAKNALNVIYDKSAQEKWLKNSISSKEKELGELIKERALYEYHGEVVDEATQYENTDNEVMDMLKTLAQINENSENPLSKEAFYNRIEDIESKLIMSQLSAEYLDKAIVKKSHKLATLDQAFQARKYLDEHKTGESLRVEVVKDLMTKKIASKFDAFLLREKNIGLDIQKSLFDAADQHIAAHHDQSDNQMNLLGQELHNDF</sequence>
<protein>
    <submittedName>
        <fullName evidence="2">Uncharacterized protein</fullName>
    </submittedName>
</protein>
<feature type="coiled-coil region" evidence="1">
    <location>
        <begin position="351"/>
        <end position="378"/>
    </location>
</feature>
<proteinExistence type="predicted"/>
<evidence type="ECO:0000313" key="2">
    <source>
        <dbReference type="EMBL" id="CAB4197430.1"/>
    </source>
</evidence>
<accession>A0A6J5RIU3</accession>
<keyword evidence="1" id="KW-0175">Coiled coil</keyword>
<evidence type="ECO:0000256" key="1">
    <source>
        <dbReference type="SAM" id="Coils"/>
    </source>
</evidence>
<gene>
    <name evidence="2" type="ORF">UFOVP1311_14</name>
</gene>